<keyword evidence="1" id="KW-1133">Transmembrane helix</keyword>
<gene>
    <name evidence="2" type="ORF">G9470_01650</name>
</gene>
<evidence type="ECO:0000256" key="1">
    <source>
        <dbReference type="SAM" id="Phobius"/>
    </source>
</evidence>
<evidence type="ECO:0008006" key="4">
    <source>
        <dbReference type="Google" id="ProtNLM"/>
    </source>
</evidence>
<evidence type="ECO:0000313" key="3">
    <source>
        <dbReference type="Proteomes" id="UP000539052"/>
    </source>
</evidence>
<dbReference type="RefSeq" id="WP_170819854.1">
    <property type="nucleotide sequence ID" value="NZ_JAAOXG010000001.1"/>
</dbReference>
<dbReference type="Proteomes" id="UP000539052">
    <property type="component" value="Unassembled WGS sequence"/>
</dbReference>
<keyword evidence="1" id="KW-0812">Transmembrane</keyword>
<proteinExistence type="predicted"/>
<evidence type="ECO:0000313" key="2">
    <source>
        <dbReference type="EMBL" id="NNJ28506.1"/>
    </source>
</evidence>
<sequence length="97" mass="11109">MLILGVAEFIFSLYVAFFCVKKKVKLWGLWLAFILCIYGGVAFSLEGDIILSFYLRTFGFPHISNYQDTGMRIYLSVPIGAVIFFIKNMAKDTKYNT</sequence>
<feature type="transmembrane region" description="Helical" evidence="1">
    <location>
        <begin position="27"/>
        <end position="53"/>
    </location>
</feature>
<dbReference type="EMBL" id="JAAOXG010000001">
    <property type="protein sequence ID" value="NNJ28506.1"/>
    <property type="molecule type" value="Genomic_DNA"/>
</dbReference>
<accession>A0ABX1VMK2</accession>
<feature type="transmembrane region" description="Helical" evidence="1">
    <location>
        <begin position="73"/>
        <end position="90"/>
    </location>
</feature>
<keyword evidence="3" id="KW-1185">Reference proteome</keyword>
<reference evidence="2 3" key="1">
    <citation type="submission" date="2020-03" db="EMBL/GenBank/DDBJ databases">
        <title>Genome Sequence of industrial isolate, B5A.</title>
        <authorList>
            <person name="Sharma S."/>
            <person name="Patil P.B."/>
            <person name="Korpole S."/>
        </authorList>
    </citation>
    <scope>NUCLEOTIDE SEQUENCE [LARGE SCALE GENOMIC DNA]</scope>
    <source>
        <strain evidence="2 3">PI-S10-B5A</strain>
    </source>
</reference>
<comment type="caution">
    <text evidence="2">The sequence shown here is derived from an EMBL/GenBank/DDBJ whole genome shotgun (WGS) entry which is preliminary data.</text>
</comment>
<protein>
    <recommendedName>
        <fullName evidence="4">Lycopene cyclase domain-containing protein</fullName>
    </recommendedName>
</protein>
<keyword evidence="1" id="KW-0472">Membrane</keyword>
<organism evidence="2 3">
    <name type="scientific">Lacrimispora defluvii</name>
    <dbReference type="NCBI Taxonomy" id="2719233"/>
    <lineage>
        <taxon>Bacteria</taxon>
        <taxon>Bacillati</taxon>
        <taxon>Bacillota</taxon>
        <taxon>Clostridia</taxon>
        <taxon>Lachnospirales</taxon>
        <taxon>Lachnospiraceae</taxon>
        <taxon>Lacrimispora</taxon>
    </lineage>
</organism>
<name>A0ABX1VMK2_9FIRM</name>